<dbReference type="PANTHER" id="PTHR11851:SF224">
    <property type="entry name" value="PROCESSING PROTEASE"/>
    <property type="match status" value="1"/>
</dbReference>
<evidence type="ECO:0000259" key="1">
    <source>
        <dbReference type="Pfam" id="PF05193"/>
    </source>
</evidence>
<proteinExistence type="predicted"/>
<dbReference type="InterPro" id="IPR050361">
    <property type="entry name" value="MPP/UQCRC_Complex"/>
</dbReference>
<dbReference type="Gene3D" id="3.30.830.10">
    <property type="entry name" value="Metalloenzyme, LuxS/M16 peptidase-like"/>
    <property type="match status" value="2"/>
</dbReference>
<dbReference type="GO" id="GO:0046872">
    <property type="term" value="F:metal ion binding"/>
    <property type="evidence" value="ECO:0007669"/>
    <property type="project" value="InterPro"/>
</dbReference>
<dbReference type="AlphaFoldDB" id="A0A7K0J4C9"/>
<feature type="domain" description="Peptidase M16 C-terminal" evidence="1">
    <location>
        <begin position="191"/>
        <end position="357"/>
    </location>
</feature>
<evidence type="ECO:0000313" key="3">
    <source>
        <dbReference type="Proteomes" id="UP000466104"/>
    </source>
</evidence>
<dbReference type="EMBL" id="VUMG01000001">
    <property type="protein sequence ID" value="MSS44773.1"/>
    <property type="molecule type" value="Genomic_DNA"/>
</dbReference>
<comment type="caution">
    <text evidence="2">The sequence shown here is derived from an EMBL/GenBank/DDBJ whole genome shotgun (WGS) entry which is preliminary data.</text>
</comment>
<reference evidence="2 3" key="1">
    <citation type="submission" date="2019-08" db="EMBL/GenBank/DDBJ databases">
        <title>In-depth cultivation of the pig gut microbiome towards novel bacterial diversity and tailored functional studies.</title>
        <authorList>
            <person name="Wylensek D."/>
            <person name="Hitch T.C.A."/>
            <person name="Clavel T."/>
        </authorList>
    </citation>
    <scope>NUCLEOTIDE SEQUENCE [LARGE SCALE GENOMIC DNA]</scope>
    <source>
        <strain evidence="2 3">WCA-380-WT-3A</strain>
    </source>
</reference>
<dbReference type="PANTHER" id="PTHR11851">
    <property type="entry name" value="METALLOPROTEASE"/>
    <property type="match status" value="1"/>
</dbReference>
<evidence type="ECO:0000313" key="2">
    <source>
        <dbReference type="EMBL" id="MSS44773.1"/>
    </source>
</evidence>
<dbReference type="Proteomes" id="UP000466104">
    <property type="component" value="Unassembled WGS sequence"/>
</dbReference>
<accession>A0A7K0J4C9</accession>
<protein>
    <submittedName>
        <fullName evidence="2">Insulinase family protein</fullName>
    </submittedName>
</protein>
<sequence length="457" mass="47903">MNTRNDRPLTDRPAVHPGSPWSFPRCIVETLSTGLTVVRVPMPGQQIVTMEIGLDAPLGAEPAGFEGLAGLVVRTADESTNQHPGAAFAEAMESIGASYDGSAGLTGSHVGVDVPVTRFDAAATLFVELLNTTSLAEDDIARQIDAARASLAQSSQHGSALAGMAAAQALWPVGSRLSLPTIGTLSSVDNLSAAAAREFWAARWTICGAVLVVAGEGVEDLDLSVFEGWNTSGSRSHMSAPQSRLDGPRIILVDRPDAVQADVRIQQTTVGRRHPGWPALNVACGALGGTFGSRLNQVLREEKGWSYGVGMTARPLYDGGLVTVAGAFRTEVGADAVAEALRILTSTDDLQADEVNDARDHSVGIAPLQYDTAGAVAHQVAALVEAGLAPNWVDDHLAAMALTSAHDGEWSVNRAWRELLNPDGWRIGVCGRADELAPALAERGFEAVVVNPTDVMS</sequence>
<keyword evidence="3" id="KW-1185">Reference proteome</keyword>
<dbReference type="InterPro" id="IPR011249">
    <property type="entry name" value="Metalloenz_LuxS/M16"/>
</dbReference>
<dbReference type="SUPFAM" id="SSF63411">
    <property type="entry name" value="LuxS/MPP-like metallohydrolase"/>
    <property type="match status" value="2"/>
</dbReference>
<name>A0A7K0J4C9_9ACTN</name>
<dbReference type="Pfam" id="PF05193">
    <property type="entry name" value="Peptidase_M16_C"/>
    <property type="match status" value="1"/>
</dbReference>
<dbReference type="InterPro" id="IPR007863">
    <property type="entry name" value="Peptidase_M16_C"/>
</dbReference>
<organism evidence="2 3">
    <name type="scientific">Cutibacterium porci</name>
    <dbReference type="NCBI Taxonomy" id="2605781"/>
    <lineage>
        <taxon>Bacteria</taxon>
        <taxon>Bacillati</taxon>
        <taxon>Actinomycetota</taxon>
        <taxon>Actinomycetes</taxon>
        <taxon>Propionibacteriales</taxon>
        <taxon>Propionibacteriaceae</taxon>
        <taxon>Cutibacterium</taxon>
    </lineage>
</organism>
<gene>
    <name evidence="2" type="ORF">FYJ43_01605</name>
</gene>